<dbReference type="EMBL" id="JAPMKV010000004">
    <property type="protein sequence ID" value="MCX7445126.1"/>
    <property type="molecule type" value="Genomic_DNA"/>
</dbReference>
<sequence length="150" mass="15531">MTDLKTALTGANREAVVTDMAAFIDSSVSGLSGFTGMAVKGALGAARKADPDVVSKGVNRLLPEFCDALDPHWRSYRGDGAATDGGDFGGYLEKHGDEVTDSILAVADRNADNIGQPTVAKVYSSIRGKLTGIISDHLNGLGAVIEKHAA</sequence>
<accession>A0A9Q4C7N0</accession>
<evidence type="ECO:0000313" key="3">
    <source>
        <dbReference type="Proteomes" id="UP001071478"/>
    </source>
</evidence>
<protein>
    <submittedName>
        <fullName evidence="2">Uncharacterized protein</fullName>
    </submittedName>
</protein>
<dbReference type="Proteomes" id="UP001071478">
    <property type="component" value="Unassembled WGS sequence"/>
</dbReference>
<organism evidence="2 3">
    <name type="scientific">Corynebacterium pygosceleis</name>
    <dbReference type="NCBI Taxonomy" id="2800406"/>
    <lineage>
        <taxon>Bacteria</taxon>
        <taxon>Bacillati</taxon>
        <taxon>Actinomycetota</taxon>
        <taxon>Actinomycetes</taxon>
        <taxon>Mycobacteriales</taxon>
        <taxon>Corynebacteriaceae</taxon>
        <taxon>Corynebacterium</taxon>
    </lineage>
</organism>
<dbReference type="InterPro" id="IPR054211">
    <property type="entry name" value="DUF6918"/>
</dbReference>
<reference evidence="2" key="1">
    <citation type="submission" date="2022-11" db="EMBL/GenBank/DDBJ databases">
        <title>Corynebacterium sp. isolated from Penguins.</title>
        <authorList>
            <person name="Sedlar K."/>
            <person name="Svec P."/>
        </authorList>
    </citation>
    <scope>NUCLEOTIDE SEQUENCE</scope>
    <source>
        <strain evidence="1">P7003</strain>
        <strain evidence="2">P7374</strain>
    </source>
</reference>
<dbReference type="Pfam" id="PF21893">
    <property type="entry name" value="DUF6918"/>
    <property type="match status" value="1"/>
</dbReference>
<evidence type="ECO:0000313" key="2">
    <source>
        <dbReference type="EMBL" id="MCX7468449.1"/>
    </source>
</evidence>
<evidence type="ECO:0000313" key="4">
    <source>
        <dbReference type="Proteomes" id="UP001081709"/>
    </source>
</evidence>
<gene>
    <name evidence="1" type="ORF">OS125_07680</name>
    <name evidence="2" type="ORF">OS129_06120</name>
</gene>
<dbReference type="AlphaFoldDB" id="A0A9Q4C7N0"/>
<dbReference type="Proteomes" id="UP001081709">
    <property type="component" value="Unassembled WGS sequence"/>
</dbReference>
<proteinExistence type="predicted"/>
<comment type="caution">
    <text evidence="2">The sequence shown here is derived from an EMBL/GenBank/DDBJ whole genome shotgun (WGS) entry which is preliminary data.</text>
</comment>
<evidence type="ECO:0000313" key="1">
    <source>
        <dbReference type="EMBL" id="MCX7445126.1"/>
    </source>
</evidence>
<dbReference type="RefSeq" id="WP_200252740.1">
    <property type="nucleotide sequence ID" value="NZ_JAENIQ020000001.1"/>
</dbReference>
<keyword evidence="4" id="KW-1185">Reference proteome</keyword>
<name>A0A9Q4C7N0_9CORY</name>
<dbReference type="EMBL" id="JAPMKU010000002">
    <property type="protein sequence ID" value="MCX7468449.1"/>
    <property type="molecule type" value="Genomic_DNA"/>
</dbReference>